<protein>
    <submittedName>
        <fullName evidence="1">Uncharacterized protein</fullName>
    </submittedName>
</protein>
<evidence type="ECO:0000313" key="1">
    <source>
        <dbReference type="EMBL" id="AYE33333.1"/>
    </source>
</evidence>
<dbReference type="EMBL" id="CP023671">
    <property type="protein sequence ID" value="AYE33333.1"/>
    <property type="molecule type" value="Genomic_DNA"/>
</dbReference>
<dbReference type="Proteomes" id="UP000280586">
    <property type="component" value="Chromosome"/>
</dbReference>
<keyword evidence="4" id="KW-1185">Reference proteome</keyword>
<dbReference type="AlphaFoldDB" id="A0A9N7JIV4"/>
<name>A0A9N7JIV4_CLOSE</name>
<evidence type="ECO:0000313" key="3">
    <source>
        <dbReference type="Proteomes" id="UP000280586"/>
    </source>
</evidence>
<organism evidence="1 3">
    <name type="scientific">Clostridium septicum</name>
    <dbReference type="NCBI Taxonomy" id="1504"/>
    <lineage>
        <taxon>Bacteria</taxon>
        <taxon>Bacillati</taxon>
        <taxon>Bacillota</taxon>
        <taxon>Clostridia</taxon>
        <taxon>Eubacteriales</taxon>
        <taxon>Clostridiaceae</taxon>
        <taxon>Clostridium</taxon>
    </lineage>
</organism>
<gene>
    <name evidence="1" type="ORF">CP523_02080</name>
    <name evidence="2" type="ORF">NH397_10400</name>
</gene>
<accession>A0A9N7JIV4</accession>
<dbReference type="Proteomes" id="UP001055437">
    <property type="component" value="Chromosome"/>
</dbReference>
<dbReference type="RefSeq" id="WP_120140456.1">
    <property type="nucleotide sequence ID" value="NZ_CP023671.1"/>
</dbReference>
<proteinExistence type="predicted"/>
<sequence length="70" mass="8258">MKIKMICNLTNKEEFINIPIDENRLLSIQGNLMNRNTDGYILGTDVKYYDENNNEINDIFSLNKYLLNKN</sequence>
<dbReference type="EMBL" id="CP099799">
    <property type="protein sequence ID" value="USR99907.1"/>
    <property type="molecule type" value="Genomic_DNA"/>
</dbReference>
<dbReference type="GeneID" id="303559465"/>
<reference evidence="2" key="2">
    <citation type="submission" date="2022-06" db="EMBL/GenBank/DDBJ databases">
        <authorList>
            <person name="Holder M.E."/>
            <person name="Ajami N.J."/>
            <person name="Petrosino J.F."/>
        </authorList>
    </citation>
    <scope>NUCLEOTIDE SEQUENCE</scope>
    <source>
        <strain evidence="2">RMA 8861</strain>
    </source>
</reference>
<evidence type="ECO:0000313" key="4">
    <source>
        <dbReference type="Proteomes" id="UP001055437"/>
    </source>
</evidence>
<dbReference type="KEGG" id="csep:CP523_02080"/>
<reference evidence="1 3" key="1">
    <citation type="submission" date="2017-09" db="EMBL/GenBank/DDBJ databases">
        <authorList>
            <person name="Thomas P."/>
            <person name="Seyboldt C."/>
        </authorList>
    </citation>
    <scope>NUCLEOTIDE SEQUENCE [LARGE SCALE GENOMIC DNA]</scope>
    <source>
        <strain evidence="1 3">DSM 7534</strain>
    </source>
</reference>
<evidence type="ECO:0000313" key="2">
    <source>
        <dbReference type="EMBL" id="USR99907.1"/>
    </source>
</evidence>